<gene>
    <name evidence="1" type="ORF">STEHIDRAFT_26097</name>
</gene>
<dbReference type="KEGG" id="shs:STEHIDRAFT_26097"/>
<dbReference type="InterPro" id="IPR054208">
    <property type="entry name" value="DUF6914"/>
</dbReference>
<dbReference type="OrthoDB" id="3160749at2759"/>
<dbReference type="eggNOG" id="ENOG502SR8M">
    <property type="taxonomic scope" value="Eukaryota"/>
</dbReference>
<accession>R7RZQ7</accession>
<dbReference type="GeneID" id="18804352"/>
<dbReference type="EMBL" id="JH687401">
    <property type="protein sequence ID" value="EIM79802.1"/>
    <property type="molecule type" value="Genomic_DNA"/>
</dbReference>
<feature type="non-terminal residue" evidence="1">
    <location>
        <position position="1"/>
    </location>
</feature>
<feature type="non-terminal residue" evidence="1">
    <location>
        <position position="147"/>
    </location>
</feature>
<evidence type="ECO:0000313" key="1">
    <source>
        <dbReference type="EMBL" id="EIM79802.1"/>
    </source>
</evidence>
<reference evidence="2" key="1">
    <citation type="journal article" date="2012" name="Science">
        <title>The Paleozoic origin of enzymatic lignin decomposition reconstructed from 31 fungal genomes.</title>
        <authorList>
            <person name="Floudas D."/>
            <person name="Binder M."/>
            <person name="Riley R."/>
            <person name="Barry K."/>
            <person name="Blanchette R.A."/>
            <person name="Henrissat B."/>
            <person name="Martinez A.T."/>
            <person name="Otillar R."/>
            <person name="Spatafora J.W."/>
            <person name="Yadav J.S."/>
            <person name="Aerts A."/>
            <person name="Benoit I."/>
            <person name="Boyd A."/>
            <person name="Carlson A."/>
            <person name="Copeland A."/>
            <person name="Coutinho P.M."/>
            <person name="de Vries R.P."/>
            <person name="Ferreira P."/>
            <person name="Findley K."/>
            <person name="Foster B."/>
            <person name="Gaskell J."/>
            <person name="Glotzer D."/>
            <person name="Gorecki P."/>
            <person name="Heitman J."/>
            <person name="Hesse C."/>
            <person name="Hori C."/>
            <person name="Igarashi K."/>
            <person name="Jurgens J.A."/>
            <person name="Kallen N."/>
            <person name="Kersten P."/>
            <person name="Kohler A."/>
            <person name="Kuees U."/>
            <person name="Kumar T.K.A."/>
            <person name="Kuo A."/>
            <person name="LaButti K."/>
            <person name="Larrondo L.F."/>
            <person name="Lindquist E."/>
            <person name="Ling A."/>
            <person name="Lombard V."/>
            <person name="Lucas S."/>
            <person name="Lundell T."/>
            <person name="Martin R."/>
            <person name="McLaughlin D.J."/>
            <person name="Morgenstern I."/>
            <person name="Morin E."/>
            <person name="Murat C."/>
            <person name="Nagy L.G."/>
            <person name="Nolan M."/>
            <person name="Ohm R.A."/>
            <person name="Patyshakuliyeva A."/>
            <person name="Rokas A."/>
            <person name="Ruiz-Duenas F.J."/>
            <person name="Sabat G."/>
            <person name="Salamov A."/>
            <person name="Samejima M."/>
            <person name="Schmutz J."/>
            <person name="Slot J.C."/>
            <person name="St John F."/>
            <person name="Stenlid J."/>
            <person name="Sun H."/>
            <person name="Sun S."/>
            <person name="Syed K."/>
            <person name="Tsang A."/>
            <person name="Wiebenga A."/>
            <person name="Young D."/>
            <person name="Pisabarro A."/>
            <person name="Eastwood D.C."/>
            <person name="Martin F."/>
            <person name="Cullen D."/>
            <person name="Grigoriev I.V."/>
            <person name="Hibbett D.S."/>
        </authorList>
    </citation>
    <scope>NUCLEOTIDE SEQUENCE [LARGE SCALE GENOMIC DNA]</scope>
    <source>
        <strain evidence="2">FP-91666</strain>
    </source>
</reference>
<dbReference type="Proteomes" id="UP000053927">
    <property type="component" value="Unassembled WGS sequence"/>
</dbReference>
<dbReference type="OMA" id="DWVMECI"/>
<sequence>YPIAVVQYERADYSVGNEEHLHWALIVITNEGDLTGPCWQVVDRHYSDGRGVVWELFDGNEVRLKMTKKCLGGVKIGTVKDKDLEFFATVSAQSQAPVPKFEGWNCRDWVIEAIGHLALAQKGWIATGGVPDQAALLPALKRASAQT</sequence>
<keyword evidence="2" id="KW-1185">Reference proteome</keyword>
<dbReference type="Pfam" id="PF21858">
    <property type="entry name" value="DUF6914"/>
    <property type="match status" value="1"/>
</dbReference>
<dbReference type="RefSeq" id="XP_007311028.1">
    <property type="nucleotide sequence ID" value="XM_007310966.1"/>
</dbReference>
<evidence type="ECO:0000313" key="2">
    <source>
        <dbReference type="Proteomes" id="UP000053927"/>
    </source>
</evidence>
<organism evidence="1 2">
    <name type="scientific">Stereum hirsutum (strain FP-91666)</name>
    <name type="common">White-rot fungus</name>
    <dbReference type="NCBI Taxonomy" id="721885"/>
    <lineage>
        <taxon>Eukaryota</taxon>
        <taxon>Fungi</taxon>
        <taxon>Dikarya</taxon>
        <taxon>Basidiomycota</taxon>
        <taxon>Agaricomycotina</taxon>
        <taxon>Agaricomycetes</taxon>
        <taxon>Russulales</taxon>
        <taxon>Stereaceae</taxon>
        <taxon>Stereum</taxon>
    </lineage>
</organism>
<proteinExistence type="predicted"/>
<dbReference type="AlphaFoldDB" id="R7RZQ7"/>
<protein>
    <submittedName>
        <fullName evidence="1">Uncharacterized protein</fullName>
    </submittedName>
</protein>
<name>R7RZQ7_STEHR</name>